<reference evidence="2" key="1">
    <citation type="submission" date="2019-08" db="EMBL/GenBank/DDBJ databases">
        <authorList>
            <person name="Kucharzyk K."/>
            <person name="Murdoch R.W."/>
            <person name="Higgins S."/>
            <person name="Loffler F."/>
        </authorList>
    </citation>
    <scope>NUCLEOTIDE SEQUENCE</scope>
</reference>
<comment type="caution">
    <text evidence="2">The sequence shown here is derived from an EMBL/GenBank/DDBJ whole genome shotgun (WGS) entry which is preliminary data.</text>
</comment>
<feature type="transmembrane region" description="Helical" evidence="1">
    <location>
        <begin position="12"/>
        <end position="32"/>
    </location>
</feature>
<evidence type="ECO:0000256" key="1">
    <source>
        <dbReference type="SAM" id="Phobius"/>
    </source>
</evidence>
<proteinExistence type="predicted"/>
<sequence length="43" mass="4754">MMNYLQPGTNVLPAIANIIVGISAIVFNKYLASERSLSKMKKK</sequence>
<dbReference type="EMBL" id="VSSQ01089254">
    <property type="protein sequence ID" value="MPN35580.1"/>
    <property type="molecule type" value="Genomic_DNA"/>
</dbReference>
<protein>
    <submittedName>
        <fullName evidence="2">Uncharacterized protein</fullName>
    </submittedName>
</protein>
<name>A0A645HA33_9ZZZZ</name>
<keyword evidence="1" id="KW-1133">Transmembrane helix</keyword>
<organism evidence="2">
    <name type="scientific">bioreactor metagenome</name>
    <dbReference type="NCBI Taxonomy" id="1076179"/>
    <lineage>
        <taxon>unclassified sequences</taxon>
        <taxon>metagenomes</taxon>
        <taxon>ecological metagenomes</taxon>
    </lineage>
</organism>
<gene>
    <name evidence="2" type="ORF">SDC9_183078</name>
</gene>
<keyword evidence="1" id="KW-0472">Membrane</keyword>
<accession>A0A645HA33</accession>
<evidence type="ECO:0000313" key="2">
    <source>
        <dbReference type="EMBL" id="MPN35580.1"/>
    </source>
</evidence>
<keyword evidence="1" id="KW-0812">Transmembrane</keyword>
<dbReference type="AlphaFoldDB" id="A0A645HA33"/>